<name>A0A124SFB6_CYNCS</name>
<accession>A0A124SFB6</accession>
<comment type="caution">
    <text evidence="1">The sequence shown here is derived from an EMBL/GenBank/DDBJ whole genome shotgun (WGS) entry which is preliminary data.</text>
</comment>
<proteinExistence type="predicted"/>
<dbReference type="Proteomes" id="UP000243975">
    <property type="component" value="Unassembled WGS sequence"/>
</dbReference>
<reference evidence="1 2" key="1">
    <citation type="journal article" date="2016" name="Sci. Rep.">
        <title>The genome sequence of the outbreeding globe artichoke constructed de novo incorporating a phase-aware low-pass sequencing strategy of F1 progeny.</title>
        <authorList>
            <person name="Scaglione D."/>
            <person name="Reyes-Chin-Wo S."/>
            <person name="Acquadro A."/>
            <person name="Froenicke L."/>
            <person name="Portis E."/>
            <person name="Beitel C."/>
            <person name="Tirone M."/>
            <person name="Mauro R."/>
            <person name="Lo Monaco A."/>
            <person name="Mauromicale G."/>
            <person name="Faccioli P."/>
            <person name="Cattivelli L."/>
            <person name="Rieseberg L."/>
            <person name="Michelmore R."/>
            <person name="Lanteri S."/>
        </authorList>
    </citation>
    <scope>NUCLEOTIDE SEQUENCE [LARGE SCALE GENOMIC DNA]</scope>
    <source>
        <strain evidence="1">2C</strain>
    </source>
</reference>
<sequence>MMVICYPHPLLVLGTGTQTDDSFQHLLYFFRSSITMCPRASPLTPPHSLSSRDYSLIRCRRSEISQHPLQKEELRRKPSI</sequence>
<organism evidence="1 2">
    <name type="scientific">Cynara cardunculus var. scolymus</name>
    <name type="common">Globe artichoke</name>
    <name type="synonym">Cynara scolymus</name>
    <dbReference type="NCBI Taxonomy" id="59895"/>
    <lineage>
        <taxon>Eukaryota</taxon>
        <taxon>Viridiplantae</taxon>
        <taxon>Streptophyta</taxon>
        <taxon>Embryophyta</taxon>
        <taxon>Tracheophyta</taxon>
        <taxon>Spermatophyta</taxon>
        <taxon>Magnoliopsida</taxon>
        <taxon>eudicotyledons</taxon>
        <taxon>Gunneridae</taxon>
        <taxon>Pentapetalae</taxon>
        <taxon>asterids</taxon>
        <taxon>campanulids</taxon>
        <taxon>Asterales</taxon>
        <taxon>Asteraceae</taxon>
        <taxon>Carduoideae</taxon>
        <taxon>Cardueae</taxon>
        <taxon>Carduinae</taxon>
        <taxon>Cynara</taxon>
    </lineage>
</organism>
<dbReference type="Gramene" id="KVI02762">
    <property type="protein sequence ID" value="KVI02762"/>
    <property type="gene ID" value="Ccrd_018950"/>
</dbReference>
<gene>
    <name evidence="1" type="ORF">Ccrd_018950</name>
</gene>
<keyword evidence="2" id="KW-1185">Reference proteome</keyword>
<dbReference type="AlphaFoldDB" id="A0A124SFB6"/>
<protein>
    <submittedName>
        <fullName evidence="1">Uncharacterized protein</fullName>
    </submittedName>
</protein>
<dbReference type="EMBL" id="LEKV01002639">
    <property type="protein sequence ID" value="KVI02762.1"/>
    <property type="molecule type" value="Genomic_DNA"/>
</dbReference>
<evidence type="ECO:0000313" key="1">
    <source>
        <dbReference type="EMBL" id="KVI02762.1"/>
    </source>
</evidence>
<evidence type="ECO:0000313" key="2">
    <source>
        <dbReference type="Proteomes" id="UP000243975"/>
    </source>
</evidence>